<reference evidence="1" key="2">
    <citation type="submission" date="2020-10" db="EMBL/GenBank/DDBJ databases">
        <authorList>
            <person name="Cooper E.A."/>
            <person name="Brenton Z.W."/>
            <person name="Flinn B.S."/>
            <person name="Jenkins J."/>
            <person name="Shu S."/>
            <person name="Flowers D."/>
            <person name="Luo F."/>
            <person name="Wang Y."/>
            <person name="Xia P."/>
            <person name="Barry K."/>
            <person name="Daum C."/>
            <person name="Lipzen A."/>
            <person name="Yoshinaga Y."/>
            <person name="Schmutz J."/>
            <person name="Saski C."/>
            <person name="Vermerris W."/>
            <person name="Kresovich S."/>
        </authorList>
    </citation>
    <scope>NUCLEOTIDE SEQUENCE</scope>
</reference>
<dbReference type="EMBL" id="CM027684">
    <property type="protein sequence ID" value="KAG0528571.1"/>
    <property type="molecule type" value="Genomic_DNA"/>
</dbReference>
<comment type="caution">
    <text evidence="1">The sequence shown here is derived from an EMBL/GenBank/DDBJ whole genome shotgun (WGS) entry which is preliminary data.</text>
</comment>
<protein>
    <submittedName>
        <fullName evidence="1">Uncharacterized protein</fullName>
    </submittedName>
</protein>
<reference evidence="1" key="1">
    <citation type="journal article" date="2019" name="BMC Genomics">
        <title>A new reference genome for Sorghum bicolor reveals high levels of sequence similarity between sweet and grain genotypes: implications for the genetics of sugar metabolism.</title>
        <authorList>
            <person name="Cooper E.A."/>
            <person name="Brenton Z.W."/>
            <person name="Flinn B.S."/>
            <person name="Jenkins J."/>
            <person name="Shu S."/>
            <person name="Flowers D."/>
            <person name="Luo F."/>
            <person name="Wang Y."/>
            <person name="Xia P."/>
            <person name="Barry K."/>
            <person name="Daum C."/>
            <person name="Lipzen A."/>
            <person name="Yoshinaga Y."/>
            <person name="Schmutz J."/>
            <person name="Saski C."/>
            <person name="Vermerris W."/>
            <person name="Kresovich S."/>
        </authorList>
    </citation>
    <scope>NUCLEOTIDE SEQUENCE</scope>
</reference>
<sequence length="79" mass="9309">MLVLESCQFYLFITFSCSIWFHDSLWRIQLLACAFPFSYWSVPRSTIYFRQHALLICYPVFPQGKISNTRRACCTLGKS</sequence>
<name>A0A921QVD8_SORBI</name>
<gene>
    <name evidence="1" type="ORF">BDA96_05G023100</name>
</gene>
<accession>A0A921QVD8</accession>
<dbReference type="AlphaFoldDB" id="A0A921QVD8"/>
<organism evidence="1 2">
    <name type="scientific">Sorghum bicolor</name>
    <name type="common">Sorghum</name>
    <name type="synonym">Sorghum vulgare</name>
    <dbReference type="NCBI Taxonomy" id="4558"/>
    <lineage>
        <taxon>Eukaryota</taxon>
        <taxon>Viridiplantae</taxon>
        <taxon>Streptophyta</taxon>
        <taxon>Embryophyta</taxon>
        <taxon>Tracheophyta</taxon>
        <taxon>Spermatophyta</taxon>
        <taxon>Magnoliopsida</taxon>
        <taxon>Liliopsida</taxon>
        <taxon>Poales</taxon>
        <taxon>Poaceae</taxon>
        <taxon>PACMAD clade</taxon>
        <taxon>Panicoideae</taxon>
        <taxon>Andropogonodae</taxon>
        <taxon>Andropogoneae</taxon>
        <taxon>Sorghinae</taxon>
        <taxon>Sorghum</taxon>
    </lineage>
</organism>
<evidence type="ECO:0000313" key="1">
    <source>
        <dbReference type="EMBL" id="KAG0528571.1"/>
    </source>
</evidence>
<proteinExistence type="predicted"/>
<evidence type="ECO:0000313" key="2">
    <source>
        <dbReference type="Proteomes" id="UP000807115"/>
    </source>
</evidence>
<dbReference type="Proteomes" id="UP000807115">
    <property type="component" value="Chromosome 5"/>
</dbReference>